<feature type="domain" description="Glycosyl hydrolase family 13 catalytic" evidence="1">
    <location>
        <begin position="323"/>
        <end position="701"/>
    </location>
</feature>
<dbReference type="InterPro" id="IPR006047">
    <property type="entry name" value="GH13_cat_dom"/>
</dbReference>
<protein>
    <submittedName>
        <fullName evidence="2">Alpha-amylase</fullName>
    </submittedName>
</protein>
<proteinExistence type="predicted"/>
<dbReference type="PROSITE" id="PS51257">
    <property type="entry name" value="PROKAR_LIPOPROTEIN"/>
    <property type="match status" value="1"/>
</dbReference>
<dbReference type="InterPro" id="IPR017853">
    <property type="entry name" value="GH"/>
</dbReference>
<dbReference type="Pfam" id="PF00128">
    <property type="entry name" value="Alpha-amylase"/>
    <property type="match status" value="1"/>
</dbReference>
<dbReference type="RefSeq" id="WP_135868337.1">
    <property type="nucleotide sequence ID" value="NZ_SRSC01000001.1"/>
</dbReference>
<comment type="caution">
    <text evidence="2">The sequence shown here is derived from an EMBL/GenBank/DDBJ whole genome shotgun (WGS) entry which is preliminary data.</text>
</comment>
<keyword evidence="3" id="KW-1185">Reference proteome</keyword>
<dbReference type="EMBL" id="SRSC01000001">
    <property type="protein sequence ID" value="TGU73995.1"/>
    <property type="molecule type" value="Genomic_DNA"/>
</dbReference>
<sequence length="1147" mass="128702">MKQRFINSDYFPFQIQISAACGDRIDLRGTLEELGEVPGVIYARRVAGKLNKRLQAHETPIQPGLLHLYSTLSRVYRYVAGQYCVKQQPGVLASTAARAGYPGFTGDAETTLRRFMELFPSQRMVLGTETPDGFISGDDEEQGRRQALSAELLLMLLNGENRALDQFRRLFDASELAGSSPYLKVATDIDRGLSKAPPFEPMGVPLPELLRAPMKASPDSLAGQIAYIREHWGAILPSELLTELVTALDIVSQEGRAFFGGPGEPMVLRFGKGAHGAEEYPEYERFSCDADWMSNVVMIAKMVYVWLGQLSKTYRIEVNTLDQIPDAELDRLARYGFTALWLIGIWERSPSSQTIKRIAGNQEAISSAYSLYDYIIAHDLGGEGALDNLRQRCAARGIRLASDMVPNHTGLYSKWTVEHPDWFIQLDYPPYPDYQFNGPDLSPDGRIGLFIEDGYWDKRDAAVVFKHLDRGNGRVRYIYHGNDGTSTPWNDTAQLNYLIPEVREAVINTILHVARQTPIIRFDAAMTLAKKHYQRLWYPLPGHGSGVPSRAEHGMDRASFDQVFPEEFWREVVDRVAAEAPDTLLLAEAFWLMEGYFVRTLGMHRVYNSAFMNMLKMEENAKYRQTLKNVLEFEPEILKRFVNFMNNPDERTAVEQFGKEGKYFGATVLLVTMPGLPMFGHGQIEGFHEKYGMEYRRAYWDEPVDQHFVARHESDIFPLMRRRHIFSGSEQFTLYDFYSGHGVNENVFAYSNRSDGDRGLILYHNAYATTSGWIRTSCAVLRKNAEGGTSLAQTTLCESLGFKGDGRHYYSFRDYASGLSYLRNGRDLCDRGLYVEMGGYEYHAFLDFREIYDDDYGTWGALCYRLNGAGVESLDDEVKKVRYASLHETLRAFLAKAAVVLQEPGVAQPVRLGPLEPLLAGFYKGLAPQATDKSHRALLAAFGTELTEALAAKAGGDLLPAEWVLLCAYLALHRTGDLAGTETDGLFEELGLVHPVVQAFQSLPPADPEQLIDLPPKSFGKLLGLMLRHDTFLAQCREAGAVRCCTALFSDPVAARFLYLHESDGAQWFNKERFELLLSWLLKVEPFAGRVEAAQEKAEAAKEKAEGGKETVGKELSGEALVALLKESAAAAGYRLDQLMKLLQSAF</sequence>
<dbReference type="SMART" id="SM00642">
    <property type="entry name" value="Aamy"/>
    <property type="match status" value="1"/>
</dbReference>
<organism evidence="2 3">
    <name type="scientific">Geomonas terrae</name>
    <dbReference type="NCBI Taxonomy" id="2562681"/>
    <lineage>
        <taxon>Bacteria</taxon>
        <taxon>Pseudomonadati</taxon>
        <taxon>Thermodesulfobacteriota</taxon>
        <taxon>Desulfuromonadia</taxon>
        <taxon>Geobacterales</taxon>
        <taxon>Geobacteraceae</taxon>
        <taxon>Geomonas</taxon>
    </lineage>
</organism>
<reference evidence="2 3" key="1">
    <citation type="submission" date="2019-04" db="EMBL/GenBank/DDBJ databases">
        <title>Geobacter oryzae sp. nov., ferric-reducing bacteria isolated from paddy soil.</title>
        <authorList>
            <person name="Xu Z."/>
            <person name="Masuda Y."/>
            <person name="Itoh H."/>
            <person name="Senoo K."/>
        </authorList>
    </citation>
    <scope>NUCLEOTIDE SEQUENCE [LARGE SCALE GENOMIC DNA]</scope>
    <source>
        <strain evidence="2 3">Red111</strain>
    </source>
</reference>
<dbReference type="Proteomes" id="UP000306416">
    <property type="component" value="Unassembled WGS sequence"/>
</dbReference>
<dbReference type="PANTHER" id="PTHR47786:SF2">
    <property type="entry name" value="GLYCOSYL HYDROLASE FAMILY 13 CATALYTIC DOMAIN-CONTAINING PROTEIN"/>
    <property type="match status" value="1"/>
</dbReference>
<name>A0A4S1CJX0_9BACT</name>
<dbReference type="SUPFAM" id="SSF51445">
    <property type="entry name" value="(Trans)glycosidases"/>
    <property type="match status" value="1"/>
</dbReference>
<dbReference type="Gene3D" id="3.20.20.80">
    <property type="entry name" value="Glycosidases"/>
    <property type="match status" value="1"/>
</dbReference>
<dbReference type="GO" id="GO:0005975">
    <property type="term" value="P:carbohydrate metabolic process"/>
    <property type="evidence" value="ECO:0007669"/>
    <property type="project" value="InterPro"/>
</dbReference>
<evidence type="ECO:0000259" key="1">
    <source>
        <dbReference type="SMART" id="SM00642"/>
    </source>
</evidence>
<evidence type="ECO:0000313" key="2">
    <source>
        <dbReference type="EMBL" id="TGU73995.1"/>
    </source>
</evidence>
<gene>
    <name evidence="2" type="ORF">E4633_00540</name>
</gene>
<evidence type="ECO:0000313" key="3">
    <source>
        <dbReference type="Proteomes" id="UP000306416"/>
    </source>
</evidence>
<dbReference type="PANTHER" id="PTHR47786">
    <property type="entry name" value="ALPHA-1,4-GLUCAN:MALTOSE-1-PHOSPHATE MALTOSYLTRANSFERASE"/>
    <property type="match status" value="1"/>
</dbReference>
<accession>A0A4S1CJX0</accession>
<dbReference type="AlphaFoldDB" id="A0A4S1CJX0"/>